<proteinExistence type="inferred from homology"/>
<evidence type="ECO:0000313" key="15">
    <source>
        <dbReference type="Proteomes" id="UP001187531"/>
    </source>
</evidence>
<dbReference type="PRINTS" id="PR00502">
    <property type="entry name" value="NUDIXFAMILY"/>
</dbReference>
<dbReference type="CDD" id="cd04694">
    <property type="entry name" value="NUDIX_Nudt17"/>
    <property type="match status" value="1"/>
</dbReference>
<dbReference type="GO" id="GO:0019677">
    <property type="term" value="P:NAD+ catabolic process"/>
    <property type="evidence" value="ECO:0007669"/>
    <property type="project" value="TreeGrafter"/>
</dbReference>
<dbReference type="InterPro" id="IPR000086">
    <property type="entry name" value="NUDIX_hydrolase_dom"/>
</dbReference>
<evidence type="ECO:0000256" key="6">
    <source>
        <dbReference type="ARBA" id="ARBA00022842"/>
    </source>
</evidence>
<comment type="catalytic activity">
    <reaction evidence="9">
        <text>a 5'-end (N(7)-methyl 5'-triphosphoguanosine)-ribonucleoside in mRNA + H2O = N(7)-methyl-GDP + a 5'-end phospho-ribonucleoside in mRNA + 2 H(+)</text>
        <dbReference type="Rhea" id="RHEA:67484"/>
        <dbReference type="Rhea" id="RHEA-COMP:15692"/>
        <dbReference type="Rhea" id="RHEA-COMP:17167"/>
        <dbReference type="ChEBI" id="CHEBI:15377"/>
        <dbReference type="ChEBI" id="CHEBI:15378"/>
        <dbReference type="ChEBI" id="CHEBI:63714"/>
        <dbReference type="ChEBI" id="CHEBI:138282"/>
        <dbReference type="ChEBI" id="CHEBI:156461"/>
        <dbReference type="EC" id="3.6.1.62"/>
    </reaction>
</comment>
<keyword evidence="15" id="KW-1185">Reference proteome</keyword>
<dbReference type="Proteomes" id="UP001187531">
    <property type="component" value="Unassembled WGS sequence"/>
</dbReference>
<dbReference type="GO" id="GO:0005829">
    <property type="term" value="C:cytosol"/>
    <property type="evidence" value="ECO:0007669"/>
    <property type="project" value="TreeGrafter"/>
</dbReference>
<dbReference type="GO" id="GO:0046872">
    <property type="term" value="F:metal ion binding"/>
    <property type="evidence" value="ECO:0007669"/>
    <property type="project" value="UniProtKB-KW"/>
</dbReference>
<evidence type="ECO:0000256" key="1">
    <source>
        <dbReference type="ARBA" id="ARBA00001936"/>
    </source>
</evidence>
<gene>
    <name evidence="14" type="ORF">QYM36_005363</name>
</gene>
<comment type="cofactor">
    <cofactor evidence="2">
        <name>Mg(2+)</name>
        <dbReference type="ChEBI" id="CHEBI:18420"/>
    </cofactor>
</comment>
<evidence type="ECO:0000256" key="2">
    <source>
        <dbReference type="ARBA" id="ARBA00001946"/>
    </source>
</evidence>
<dbReference type="GO" id="GO:0035529">
    <property type="term" value="F:NADH pyrophosphatase activity"/>
    <property type="evidence" value="ECO:0007669"/>
    <property type="project" value="TreeGrafter"/>
</dbReference>
<protein>
    <recommendedName>
        <fullName evidence="11">m7GpppN-mRNA hydrolase NUDT17</fullName>
        <ecNumber evidence="8">3.6.1.62</ecNumber>
    </recommendedName>
    <alternativeName>
        <fullName evidence="12">Nucleoside diphosphate-linked moiety X motif 17</fullName>
    </alternativeName>
</protein>
<comment type="cofactor">
    <cofactor evidence="1">
        <name>Mn(2+)</name>
        <dbReference type="ChEBI" id="CHEBI:29035"/>
    </cofactor>
</comment>
<dbReference type="EC" id="3.6.1.62" evidence="8"/>
<evidence type="ECO:0000256" key="8">
    <source>
        <dbReference type="ARBA" id="ARBA00026102"/>
    </source>
</evidence>
<keyword evidence="5" id="KW-0378">Hydrolase</keyword>
<dbReference type="SUPFAM" id="SSF55811">
    <property type="entry name" value="Nudix"/>
    <property type="match status" value="1"/>
</dbReference>
<evidence type="ECO:0000256" key="4">
    <source>
        <dbReference type="ARBA" id="ARBA00022723"/>
    </source>
</evidence>
<dbReference type="Pfam" id="PF00293">
    <property type="entry name" value="NUDIX"/>
    <property type="match status" value="1"/>
</dbReference>
<evidence type="ECO:0000256" key="9">
    <source>
        <dbReference type="ARBA" id="ARBA00093205"/>
    </source>
</evidence>
<evidence type="ECO:0000256" key="3">
    <source>
        <dbReference type="ARBA" id="ARBA00005582"/>
    </source>
</evidence>
<keyword evidence="6" id="KW-0460">Magnesium</keyword>
<organism evidence="14 15">
    <name type="scientific">Artemia franciscana</name>
    <name type="common">Brine shrimp</name>
    <name type="synonym">Artemia sanfranciscana</name>
    <dbReference type="NCBI Taxonomy" id="6661"/>
    <lineage>
        <taxon>Eukaryota</taxon>
        <taxon>Metazoa</taxon>
        <taxon>Ecdysozoa</taxon>
        <taxon>Arthropoda</taxon>
        <taxon>Crustacea</taxon>
        <taxon>Branchiopoda</taxon>
        <taxon>Anostraca</taxon>
        <taxon>Artemiidae</taxon>
        <taxon>Artemia</taxon>
    </lineage>
</organism>
<evidence type="ECO:0000256" key="7">
    <source>
        <dbReference type="ARBA" id="ARBA00023211"/>
    </source>
</evidence>
<evidence type="ECO:0000256" key="5">
    <source>
        <dbReference type="ARBA" id="ARBA00022801"/>
    </source>
</evidence>
<sequence length="303" mass="33808">MHAIRHNINLSLRISDKSIKTKFGECIVSVLKEDDTEAFVNVGLLYNPVKSELILSKDAKKEKTHGLLKLKHAKECPAMFLTPEMRHEVSPTSTEKGIRVGVAVLVTSADNHVLLTRRAWHMRTFPGIWVPPGGHVERGETLEEAGLRELKEEAGIDLLEIDKNCEIRPLCLWESFYPPILEFGPPTHQHLVIYLIANSSLKSNFILDSVKLDPNEVDAALTLPANYVRALVSGSRESLEENLPIVTVTTTGEHLKSEISGEVILTKAPKEGASEVAIERLSWGTRYALKECLEQMKIHKSVL</sequence>
<evidence type="ECO:0000259" key="13">
    <source>
        <dbReference type="PROSITE" id="PS51462"/>
    </source>
</evidence>
<dbReference type="InterPro" id="IPR015797">
    <property type="entry name" value="NUDIX_hydrolase-like_dom_sf"/>
</dbReference>
<dbReference type="Gene3D" id="3.90.79.10">
    <property type="entry name" value="Nucleoside Triphosphate Pyrophosphohydrolase"/>
    <property type="match status" value="1"/>
</dbReference>
<dbReference type="InterPro" id="IPR020476">
    <property type="entry name" value="Nudix_hydrolase"/>
</dbReference>
<keyword evidence="4" id="KW-0479">Metal-binding</keyword>
<comment type="function">
    <text evidence="10">Acts as a decapping enzyme capable of hydrolyzing monomethylated capped RNAs (in vitro). Hydrolyzes monomethylated capped RNA after alpha and beta phosphates to form N(7)-methyl-GDP. Shows low activity towards unmethylated capped RNA.</text>
</comment>
<dbReference type="InterPro" id="IPR050241">
    <property type="entry name" value="NAD-cap_RNA_hydrolase_NudC"/>
</dbReference>
<evidence type="ECO:0000256" key="10">
    <source>
        <dbReference type="ARBA" id="ARBA00093415"/>
    </source>
</evidence>
<comment type="caution">
    <text evidence="14">The sequence shown here is derived from an EMBL/GenBank/DDBJ whole genome shotgun (WGS) entry which is preliminary data.</text>
</comment>
<dbReference type="EMBL" id="JAVRJZ010000008">
    <property type="protein sequence ID" value="KAK2719861.1"/>
    <property type="molecule type" value="Genomic_DNA"/>
</dbReference>
<dbReference type="GO" id="GO:0006742">
    <property type="term" value="P:NADP+ catabolic process"/>
    <property type="evidence" value="ECO:0007669"/>
    <property type="project" value="TreeGrafter"/>
</dbReference>
<feature type="domain" description="Nudix hydrolase" evidence="13">
    <location>
        <begin position="97"/>
        <end position="244"/>
    </location>
</feature>
<name>A0AA88LC03_ARTSF</name>
<evidence type="ECO:0000256" key="11">
    <source>
        <dbReference type="ARBA" id="ARBA00093621"/>
    </source>
</evidence>
<evidence type="ECO:0000313" key="14">
    <source>
        <dbReference type="EMBL" id="KAK2719861.1"/>
    </source>
</evidence>
<reference evidence="14" key="1">
    <citation type="submission" date="2023-07" db="EMBL/GenBank/DDBJ databases">
        <title>Chromosome-level genome assembly of Artemia franciscana.</title>
        <authorList>
            <person name="Jo E."/>
        </authorList>
    </citation>
    <scope>NUCLEOTIDE SEQUENCE</scope>
    <source>
        <tissue evidence="14">Whole body</tissue>
    </source>
</reference>
<dbReference type="GO" id="GO:0005777">
    <property type="term" value="C:peroxisome"/>
    <property type="evidence" value="ECO:0007669"/>
    <property type="project" value="TreeGrafter"/>
</dbReference>
<dbReference type="PANTHER" id="PTHR42904:SF1">
    <property type="entry name" value="NUCLEOSIDE DIPHOSPHATE-LINKED MOIETY X MOTIF 17"/>
    <property type="match status" value="1"/>
</dbReference>
<dbReference type="PANTHER" id="PTHR42904">
    <property type="entry name" value="NUDIX HYDROLASE, NUDC SUBFAMILY"/>
    <property type="match status" value="1"/>
</dbReference>
<dbReference type="GO" id="GO:0140933">
    <property type="term" value="F:5'-(N(7)-methylguanosine 5'-triphospho)-[mRNA] hydrolase activity"/>
    <property type="evidence" value="ECO:0007669"/>
    <property type="project" value="UniProtKB-EC"/>
</dbReference>
<comment type="similarity">
    <text evidence="3">Belongs to the Nudix hydrolase family.</text>
</comment>
<dbReference type="PROSITE" id="PS51462">
    <property type="entry name" value="NUDIX"/>
    <property type="match status" value="1"/>
</dbReference>
<keyword evidence="7" id="KW-0464">Manganese</keyword>
<dbReference type="InterPro" id="IPR033716">
    <property type="entry name" value="Nudt17_dom"/>
</dbReference>
<evidence type="ECO:0000256" key="12">
    <source>
        <dbReference type="ARBA" id="ARBA00093663"/>
    </source>
</evidence>
<accession>A0AA88LC03</accession>
<dbReference type="AlphaFoldDB" id="A0AA88LC03"/>